<evidence type="ECO:0000313" key="21">
    <source>
        <dbReference type="EMBL" id="ODV90633.1"/>
    </source>
</evidence>
<dbReference type="Pfam" id="PF03919">
    <property type="entry name" value="mRNA_cap_C"/>
    <property type="match status" value="1"/>
</dbReference>
<dbReference type="InterPro" id="IPR012340">
    <property type="entry name" value="NA-bd_OB-fold"/>
</dbReference>
<dbReference type="GO" id="GO:0008033">
    <property type="term" value="P:tRNA processing"/>
    <property type="evidence" value="ECO:0007669"/>
    <property type="project" value="EnsemblFungi"/>
</dbReference>
<gene>
    <name evidence="21" type="ORF">CANCADRAFT_108935</name>
</gene>
<keyword evidence="10 16" id="KW-0342">GTP-binding</keyword>
<dbReference type="SUPFAM" id="SSF50249">
    <property type="entry name" value="Nucleic acid-binding proteins"/>
    <property type="match status" value="1"/>
</dbReference>
<feature type="domain" description="mRNA capping enzyme C-terminal" evidence="20">
    <location>
        <begin position="238"/>
        <end position="357"/>
    </location>
</feature>
<dbReference type="InterPro" id="IPR051029">
    <property type="entry name" value="mRNA_Capping_Enz/RNA_Phosphat"/>
</dbReference>
<name>A0A1E4TG03_9ASCO</name>
<dbReference type="GO" id="GO:0005524">
    <property type="term" value="F:ATP binding"/>
    <property type="evidence" value="ECO:0007669"/>
    <property type="project" value="InterPro"/>
</dbReference>
<feature type="compositionally biased region" description="Basic and acidic residues" evidence="18">
    <location>
        <begin position="370"/>
        <end position="384"/>
    </location>
</feature>
<evidence type="ECO:0000256" key="6">
    <source>
        <dbReference type="ARBA" id="ARBA00022679"/>
    </source>
</evidence>
<evidence type="ECO:0000313" key="22">
    <source>
        <dbReference type="Proteomes" id="UP000095023"/>
    </source>
</evidence>
<dbReference type="GO" id="GO:0006370">
    <property type="term" value="P:7-methylguanosine mRNA capping"/>
    <property type="evidence" value="ECO:0007669"/>
    <property type="project" value="UniProtKB-KW"/>
</dbReference>
<keyword evidence="8 16" id="KW-0547">Nucleotide-binding</keyword>
<keyword evidence="9 16" id="KW-0506">mRNA capping</keyword>
<evidence type="ECO:0000256" key="18">
    <source>
        <dbReference type="SAM" id="MobiDB-lite"/>
    </source>
</evidence>
<keyword evidence="22" id="KW-1185">Reference proteome</keyword>
<evidence type="ECO:0000256" key="4">
    <source>
        <dbReference type="ARBA" id="ARBA00019171"/>
    </source>
</evidence>
<dbReference type="PANTHER" id="PTHR10367">
    <property type="entry name" value="MRNA-CAPPING ENZYME"/>
    <property type="match status" value="1"/>
</dbReference>
<evidence type="ECO:0000256" key="12">
    <source>
        <dbReference type="ARBA" id="ARBA00029909"/>
    </source>
</evidence>
<dbReference type="SUPFAM" id="SSF56091">
    <property type="entry name" value="DNA ligase/mRNA capping enzyme, catalytic domain"/>
    <property type="match status" value="1"/>
</dbReference>
<dbReference type="GO" id="GO:0099122">
    <property type="term" value="F:RNA polymerase II C-terminal domain binding"/>
    <property type="evidence" value="ECO:0007669"/>
    <property type="project" value="EnsemblFungi"/>
</dbReference>
<comment type="subunit">
    <text evidence="15">Heterodimer. The mRNA-capping enzyme is composed of two separate chains alpha and beta, respectively a mRNA guanylyltransferase and an mRNA 5'-triphosphate monophosphatase.</text>
</comment>
<evidence type="ECO:0000256" key="8">
    <source>
        <dbReference type="ARBA" id="ARBA00022741"/>
    </source>
</evidence>
<dbReference type="InterPro" id="IPR001339">
    <property type="entry name" value="mRNA_cap_enzyme_adenylation"/>
</dbReference>
<dbReference type="Pfam" id="PF01331">
    <property type="entry name" value="mRNA_cap_enzyme"/>
    <property type="match status" value="1"/>
</dbReference>
<dbReference type="PIRSF" id="PIRSF036959">
    <property type="entry name" value="mRNA_cap_alpha"/>
    <property type="match status" value="1"/>
</dbReference>
<dbReference type="GO" id="GO:0004484">
    <property type="term" value="F:mRNA guanylyltransferase activity"/>
    <property type="evidence" value="ECO:0007669"/>
    <property type="project" value="UniProtKB-EC"/>
</dbReference>
<dbReference type="EC" id="2.7.7.50" evidence="3 16"/>
<keyword evidence="11 16" id="KW-0539">Nucleus</keyword>
<evidence type="ECO:0000259" key="20">
    <source>
        <dbReference type="Pfam" id="PF03919"/>
    </source>
</evidence>
<evidence type="ECO:0000256" key="11">
    <source>
        <dbReference type="ARBA" id="ARBA00023242"/>
    </source>
</evidence>
<dbReference type="PANTHER" id="PTHR10367:SF17">
    <property type="entry name" value="MRNA-CAPPING ENZYME"/>
    <property type="match status" value="1"/>
</dbReference>
<keyword evidence="6 16" id="KW-0808">Transferase</keyword>
<sequence>MSIPDTIPGLLMSSDTVGPVKRSIAQLLDRRSYDFPGAQPVSFASHHIKDELCSYDYYVCEKTNGVRLLLFITQIEGSEVIYLITRSNDYYGLQNAIHFPASTTNFNDSHINTLIDGELVYDRKPDGTRDTVFLMFDCLVCQSKNLCNRTLDSRLGYLQNFIYEPFRTLCDKFPEDTAQFPFKVEMKHMSPAYSLEKMFNIVMPTLRHETDGLIFTCRETPYQFGTDPKILKWKPEKENSIDFLLTITFPIYVDSETTAQYTDYDSKPACTLSVWTSSSEKQYEVFGEMQLSDQEWEELKSLKEPLNRRVVECYWEAALGQWRFLRFRDDKTKPNFIDIAKSTFESIQDNVTQEDLLAAEKSIREAWNKRAEERKNPHHLREEDGQTGVKRLKV</sequence>
<dbReference type="GO" id="GO:0031533">
    <property type="term" value="C:mRNA capping enzyme complex"/>
    <property type="evidence" value="ECO:0007669"/>
    <property type="project" value="EnsemblFungi"/>
</dbReference>
<dbReference type="CDD" id="cd07895">
    <property type="entry name" value="Adenylation_mRNA_capping"/>
    <property type="match status" value="1"/>
</dbReference>
<keyword evidence="7 16" id="KW-0548">Nucleotidyltransferase</keyword>
<feature type="domain" description="mRNA capping enzyme adenylation" evidence="19">
    <location>
        <begin position="39"/>
        <end position="234"/>
    </location>
</feature>
<feature type="active site" description="N6-GMP-lysine intermediate" evidence="17">
    <location>
        <position position="62"/>
    </location>
</feature>
<accession>A0A1E4TG03</accession>
<evidence type="ECO:0000256" key="7">
    <source>
        <dbReference type="ARBA" id="ARBA00022695"/>
    </source>
</evidence>
<comment type="catalytic activity">
    <reaction evidence="14">
        <text>a 5'-end diphospho-ribonucleoside in mRNA + GTP + H(+) = a 5'-end (5'-triphosphoguanosine)-ribonucleoside in mRNA + diphosphate</text>
        <dbReference type="Rhea" id="RHEA:67012"/>
        <dbReference type="Rhea" id="RHEA-COMP:17165"/>
        <dbReference type="Rhea" id="RHEA-COMP:17166"/>
        <dbReference type="ChEBI" id="CHEBI:15378"/>
        <dbReference type="ChEBI" id="CHEBI:33019"/>
        <dbReference type="ChEBI" id="CHEBI:37565"/>
        <dbReference type="ChEBI" id="CHEBI:167616"/>
        <dbReference type="ChEBI" id="CHEBI:167617"/>
        <dbReference type="EC" id="2.7.7.50"/>
    </reaction>
    <physiologicalReaction direction="left-to-right" evidence="14">
        <dbReference type="Rhea" id="RHEA:67013"/>
    </physiologicalReaction>
</comment>
<proteinExistence type="inferred from homology"/>
<keyword evidence="5 16" id="KW-0507">mRNA processing</keyword>
<dbReference type="Proteomes" id="UP000095023">
    <property type="component" value="Unassembled WGS sequence"/>
</dbReference>
<dbReference type="EMBL" id="KV453842">
    <property type="protein sequence ID" value="ODV90633.1"/>
    <property type="molecule type" value="Genomic_DNA"/>
</dbReference>
<evidence type="ECO:0000256" key="9">
    <source>
        <dbReference type="ARBA" id="ARBA00023042"/>
    </source>
</evidence>
<evidence type="ECO:0000256" key="13">
    <source>
        <dbReference type="ARBA" id="ARBA00030702"/>
    </source>
</evidence>
<protein>
    <recommendedName>
        <fullName evidence="4 16">mRNA-capping enzyme subunit alpha</fullName>
        <ecNumber evidence="3 16">2.7.7.50</ecNumber>
    </recommendedName>
    <alternativeName>
        <fullName evidence="12 16">GTP--RNA guanylyltransferase</fullName>
    </alternativeName>
    <alternativeName>
        <fullName evidence="13 16">mRNA guanylyltransferase</fullName>
    </alternativeName>
</protein>
<comment type="function">
    <text evidence="16">Second step of mRNA capping. Transfer of the GMP moiety of GTP to the 5'-end of RNA via an enzyme-GMP covalent reaction intermediate.</text>
</comment>
<evidence type="ECO:0000256" key="10">
    <source>
        <dbReference type="ARBA" id="ARBA00023134"/>
    </source>
</evidence>
<evidence type="ECO:0000256" key="17">
    <source>
        <dbReference type="PIRSR" id="PIRSR036959-1"/>
    </source>
</evidence>
<dbReference type="AlphaFoldDB" id="A0A1E4TG03"/>
<dbReference type="OrthoDB" id="200924at2759"/>
<evidence type="ECO:0000256" key="16">
    <source>
        <dbReference type="PIRNR" id="PIRNR036959"/>
    </source>
</evidence>
<dbReference type="Gene3D" id="3.30.470.30">
    <property type="entry name" value="DNA ligase/mRNA capping enzyme"/>
    <property type="match status" value="1"/>
</dbReference>
<comment type="subcellular location">
    <subcellularLocation>
        <location evidence="1 16">Nucleus</location>
    </subcellularLocation>
</comment>
<evidence type="ECO:0000256" key="15">
    <source>
        <dbReference type="ARBA" id="ARBA00047082"/>
    </source>
</evidence>
<feature type="region of interest" description="Disordered" evidence="18">
    <location>
        <begin position="370"/>
        <end position="394"/>
    </location>
</feature>
<evidence type="ECO:0000256" key="5">
    <source>
        <dbReference type="ARBA" id="ARBA00022664"/>
    </source>
</evidence>
<evidence type="ECO:0000256" key="14">
    <source>
        <dbReference type="ARBA" id="ARBA00044624"/>
    </source>
</evidence>
<dbReference type="Gene3D" id="2.40.50.140">
    <property type="entry name" value="Nucleic acid-binding proteins"/>
    <property type="match status" value="1"/>
</dbReference>
<reference evidence="22" key="1">
    <citation type="submission" date="2016-02" db="EMBL/GenBank/DDBJ databases">
        <title>Comparative genomics of biotechnologically important yeasts.</title>
        <authorList>
            <consortium name="DOE Joint Genome Institute"/>
            <person name="Riley R."/>
            <person name="Haridas S."/>
            <person name="Wolfe K.H."/>
            <person name="Lopes M.R."/>
            <person name="Hittinger C.T."/>
            <person name="Goker M."/>
            <person name="Salamov A."/>
            <person name="Wisecaver J."/>
            <person name="Long T.M."/>
            <person name="Aerts A.L."/>
            <person name="Barry K."/>
            <person name="Choi C."/>
            <person name="Clum A."/>
            <person name="Coughlan A.Y."/>
            <person name="Deshpande S."/>
            <person name="Douglass A.P."/>
            <person name="Hanson S.J."/>
            <person name="Klenk H.-P."/>
            <person name="Labutti K."/>
            <person name="Lapidus A."/>
            <person name="Lindquist E."/>
            <person name="Lipzen A."/>
            <person name="Meier-Kolthoff J.P."/>
            <person name="Ohm R.A."/>
            <person name="Otillar R.P."/>
            <person name="Pangilinan J."/>
            <person name="Peng Y."/>
            <person name="Rokas A."/>
            <person name="Rosa C.A."/>
            <person name="Scheuner C."/>
            <person name="Sibirny A.A."/>
            <person name="Slot J.C."/>
            <person name="Stielow J.B."/>
            <person name="Sun H."/>
            <person name="Kurtzman C.P."/>
            <person name="Blackwell M."/>
            <person name="Jeffries T.W."/>
            <person name="Grigoriev I.V."/>
        </authorList>
    </citation>
    <scope>NUCLEOTIDE SEQUENCE [LARGE SCALE GENOMIC DNA]</scope>
    <source>
        <strain evidence="22">NRRL Y-17796</strain>
    </source>
</reference>
<evidence type="ECO:0000256" key="3">
    <source>
        <dbReference type="ARBA" id="ARBA00012475"/>
    </source>
</evidence>
<dbReference type="InterPro" id="IPR017075">
    <property type="entry name" value="mRNA_cap_enzyme_alpha"/>
</dbReference>
<comment type="similarity">
    <text evidence="2 16">Belongs to the eukaryotic GTase family.</text>
</comment>
<dbReference type="GO" id="GO:0045944">
    <property type="term" value="P:positive regulation of transcription by RNA polymerase II"/>
    <property type="evidence" value="ECO:0007669"/>
    <property type="project" value="EnsemblFungi"/>
</dbReference>
<evidence type="ECO:0000256" key="1">
    <source>
        <dbReference type="ARBA" id="ARBA00004123"/>
    </source>
</evidence>
<organism evidence="21 22">
    <name type="scientific">Tortispora caseinolytica NRRL Y-17796</name>
    <dbReference type="NCBI Taxonomy" id="767744"/>
    <lineage>
        <taxon>Eukaryota</taxon>
        <taxon>Fungi</taxon>
        <taxon>Dikarya</taxon>
        <taxon>Ascomycota</taxon>
        <taxon>Saccharomycotina</taxon>
        <taxon>Trigonopsidomycetes</taxon>
        <taxon>Trigonopsidales</taxon>
        <taxon>Trigonopsidaceae</taxon>
        <taxon>Tortispora</taxon>
    </lineage>
</organism>
<evidence type="ECO:0000259" key="19">
    <source>
        <dbReference type="Pfam" id="PF01331"/>
    </source>
</evidence>
<evidence type="ECO:0000256" key="2">
    <source>
        <dbReference type="ARBA" id="ARBA00010237"/>
    </source>
</evidence>
<dbReference type="InterPro" id="IPR013846">
    <property type="entry name" value="mRNA_cap_enzyme_C"/>
</dbReference>
<dbReference type="GO" id="GO:0005525">
    <property type="term" value="F:GTP binding"/>
    <property type="evidence" value="ECO:0007669"/>
    <property type="project" value="UniProtKB-KW"/>
</dbReference>